<keyword evidence="2" id="KW-1185">Reference proteome</keyword>
<reference evidence="2" key="2">
    <citation type="submission" date="2015-01" db="EMBL/GenBank/DDBJ databases">
        <title>Evolutionary Origins and Diversification of the Mycorrhizal Mutualists.</title>
        <authorList>
            <consortium name="DOE Joint Genome Institute"/>
            <consortium name="Mycorrhizal Genomics Consortium"/>
            <person name="Kohler A."/>
            <person name="Kuo A."/>
            <person name="Nagy L.G."/>
            <person name="Floudas D."/>
            <person name="Copeland A."/>
            <person name="Barry K.W."/>
            <person name="Cichocki N."/>
            <person name="Veneault-Fourrey C."/>
            <person name="LaButti K."/>
            <person name="Lindquist E.A."/>
            <person name="Lipzen A."/>
            <person name="Lundell T."/>
            <person name="Morin E."/>
            <person name="Murat C."/>
            <person name="Riley R."/>
            <person name="Ohm R."/>
            <person name="Sun H."/>
            <person name="Tunlid A."/>
            <person name="Henrissat B."/>
            <person name="Grigoriev I.V."/>
            <person name="Hibbett D.S."/>
            <person name="Martin F."/>
        </authorList>
    </citation>
    <scope>NUCLEOTIDE SEQUENCE [LARGE SCALE GENOMIC DNA]</scope>
    <source>
        <strain evidence="2">Ve08.2h10</strain>
    </source>
</reference>
<organism evidence="1 2">
    <name type="scientific">Paxillus rubicundulus Ve08.2h10</name>
    <dbReference type="NCBI Taxonomy" id="930991"/>
    <lineage>
        <taxon>Eukaryota</taxon>
        <taxon>Fungi</taxon>
        <taxon>Dikarya</taxon>
        <taxon>Basidiomycota</taxon>
        <taxon>Agaricomycotina</taxon>
        <taxon>Agaricomycetes</taxon>
        <taxon>Agaricomycetidae</taxon>
        <taxon>Boletales</taxon>
        <taxon>Paxilineae</taxon>
        <taxon>Paxillaceae</taxon>
        <taxon>Paxillus</taxon>
    </lineage>
</organism>
<evidence type="ECO:0000313" key="1">
    <source>
        <dbReference type="EMBL" id="KIK98837.1"/>
    </source>
</evidence>
<dbReference type="Proteomes" id="UP000054538">
    <property type="component" value="Unassembled WGS sequence"/>
</dbReference>
<dbReference type="AlphaFoldDB" id="A0A0D0DK25"/>
<dbReference type="EMBL" id="KN824879">
    <property type="protein sequence ID" value="KIK98837.1"/>
    <property type="molecule type" value="Genomic_DNA"/>
</dbReference>
<dbReference type="HOGENOM" id="CLU_2347364_0_0_1"/>
<dbReference type="InParanoid" id="A0A0D0DK25"/>
<name>A0A0D0DK25_9AGAM</name>
<sequence length="97" mass="10881">MKRMCYPAIARYQVSSFFPGVESPRELGQPGSLDQEVAATGVCPVDKRISTRRVPLDDPNSHIRCKARHKLQLHHLAGTVHVQSALAFYLALSRRLQ</sequence>
<accession>A0A0D0DK25</accession>
<evidence type="ECO:0000313" key="2">
    <source>
        <dbReference type="Proteomes" id="UP000054538"/>
    </source>
</evidence>
<gene>
    <name evidence="1" type="ORF">PAXRUDRAFT_823449</name>
</gene>
<reference evidence="1 2" key="1">
    <citation type="submission" date="2014-04" db="EMBL/GenBank/DDBJ databases">
        <authorList>
            <consortium name="DOE Joint Genome Institute"/>
            <person name="Kuo A."/>
            <person name="Kohler A."/>
            <person name="Jargeat P."/>
            <person name="Nagy L.G."/>
            <person name="Floudas D."/>
            <person name="Copeland A."/>
            <person name="Barry K.W."/>
            <person name="Cichocki N."/>
            <person name="Veneault-Fourrey C."/>
            <person name="LaButti K."/>
            <person name="Lindquist E.A."/>
            <person name="Lipzen A."/>
            <person name="Lundell T."/>
            <person name="Morin E."/>
            <person name="Murat C."/>
            <person name="Sun H."/>
            <person name="Tunlid A."/>
            <person name="Henrissat B."/>
            <person name="Grigoriev I.V."/>
            <person name="Hibbett D.S."/>
            <person name="Martin F."/>
            <person name="Nordberg H.P."/>
            <person name="Cantor M.N."/>
            <person name="Hua S.X."/>
        </authorList>
    </citation>
    <scope>NUCLEOTIDE SEQUENCE [LARGE SCALE GENOMIC DNA]</scope>
    <source>
        <strain evidence="1 2">Ve08.2h10</strain>
    </source>
</reference>
<protein>
    <submittedName>
        <fullName evidence="1">Uncharacterized protein</fullName>
    </submittedName>
</protein>
<proteinExistence type="predicted"/>